<feature type="binding site" description="covalent" evidence="6">
    <location>
        <position position="40"/>
    </location>
    <ligand>
        <name>heme c</name>
        <dbReference type="ChEBI" id="CHEBI:61717"/>
    </ligand>
</feature>
<feature type="chain" id="PRO_5002678692" evidence="7">
    <location>
        <begin position="22"/>
        <end position="109"/>
    </location>
</feature>
<gene>
    <name evidence="9" type="primary">aoxC</name>
</gene>
<proteinExistence type="predicted"/>
<dbReference type="OrthoDB" id="9814063at2"/>
<dbReference type="RefSeq" id="WP_043518464.1">
    <property type="nucleotide sequence ID" value="NZ_AGUF01000052.1"/>
</dbReference>
<keyword evidence="2 6" id="KW-0349">Heme</keyword>
<accession>A5A3H8</accession>
<keyword evidence="3 6" id="KW-0479">Metal-binding</keyword>
<dbReference type="InterPro" id="IPR002324">
    <property type="entry name" value="Cyt_c_ID"/>
</dbReference>
<keyword evidence="1" id="KW-0813">Transport</keyword>
<dbReference type="GO" id="GO:0020037">
    <property type="term" value="F:heme binding"/>
    <property type="evidence" value="ECO:0007669"/>
    <property type="project" value="InterPro"/>
</dbReference>
<dbReference type="SUPFAM" id="SSF46626">
    <property type="entry name" value="Cytochrome c"/>
    <property type="match status" value="1"/>
</dbReference>
<dbReference type="InterPro" id="IPR036909">
    <property type="entry name" value="Cyt_c-like_dom_sf"/>
</dbReference>
<dbReference type="PRINTS" id="PR00606">
    <property type="entry name" value="CYTCHROMECID"/>
</dbReference>
<feature type="binding site" description="covalent" evidence="6">
    <location>
        <position position="85"/>
    </location>
    <ligand>
        <name>heme c</name>
        <dbReference type="ChEBI" id="CHEBI:61717"/>
    </ligand>
</feature>
<dbReference type="EMBL" id="EF523515">
    <property type="protein sequence ID" value="ABP63661.1"/>
    <property type="molecule type" value="Genomic_DNA"/>
</dbReference>
<dbReference type="GO" id="GO:0005506">
    <property type="term" value="F:iron ion binding"/>
    <property type="evidence" value="ECO:0007669"/>
    <property type="project" value="InterPro"/>
</dbReference>
<dbReference type="Pfam" id="PF00034">
    <property type="entry name" value="Cytochrom_C"/>
    <property type="match status" value="1"/>
</dbReference>
<dbReference type="Gene3D" id="1.10.760.10">
    <property type="entry name" value="Cytochrome c-like domain"/>
    <property type="match status" value="1"/>
</dbReference>
<evidence type="ECO:0000259" key="8">
    <source>
        <dbReference type="PROSITE" id="PS51007"/>
    </source>
</evidence>
<dbReference type="PROSITE" id="PS51257">
    <property type="entry name" value="PROKAR_LIPOPROTEIN"/>
    <property type="match status" value="1"/>
</dbReference>
<keyword evidence="5 6" id="KW-0408">Iron</keyword>
<dbReference type="GO" id="GO:0009055">
    <property type="term" value="F:electron transfer activity"/>
    <property type="evidence" value="ECO:0007669"/>
    <property type="project" value="InterPro"/>
</dbReference>
<evidence type="ECO:0000256" key="6">
    <source>
        <dbReference type="PIRSR" id="PIRSR602324-1"/>
    </source>
</evidence>
<organism evidence="9">
    <name type="scientific">Achromobacter arsenitoxydans SY8</name>
    <dbReference type="NCBI Taxonomy" id="477184"/>
    <lineage>
        <taxon>Bacteria</taxon>
        <taxon>Pseudomonadati</taxon>
        <taxon>Pseudomonadota</taxon>
        <taxon>Betaproteobacteria</taxon>
        <taxon>Burkholderiales</taxon>
        <taxon>Alcaligenaceae</taxon>
        <taxon>Achromobacter</taxon>
    </lineage>
</organism>
<comment type="PTM">
    <text evidence="6">Binds 1 heme c group covalently per subunit.</text>
</comment>
<evidence type="ECO:0000256" key="4">
    <source>
        <dbReference type="ARBA" id="ARBA00022982"/>
    </source>
</evidence>
<feature type="signal peptide" evidence="7">
    <location>
        <begin position="1"/>
        <end position="21"/>
    </location>
</feature>
<evidence type="ECO:0000256" key="5">
    <source>
        <dbReference type="ARBA" id="ARBA00023004"/>
    </source>
</evidence>
<evidence type="ECO:0000256" key="1">
    <source>
        <dbReference type="ARBA" id="ARBA00022448"/>
    </source>
</evidence>
<dbReference type="AlphaFoldDB" id="A5A3H8"/>
<evidence type="ECO:0000256" key="3">
    <source>
        <dbReference type="ARBA" id="ARBA00022723"/>
    </source>
</evidence>
<evidence type="ECO:0000313" key="9">
    <source>
        <dbReference type="EMBL" id="ABP63661.1"/>
    </source>
</evidence>
<name>A5A3H8_9BURK</name>
<reference evidence="9" key="2">
    <citation type="journal article" date="2009" name="BMC Microbiol.">
        <title>Genes involved in arsenic transformation and resistance associated with different levels of arsenic-contaminated soils.</title>
        <authorList>
            <person name="Cai L."/>
            <person name="Liu G."/>
            <person name="Rensing C."/>
            <person name="Wang G."/>
        </authorList>
    </citation>
    <scope>NUCLEOTIDE SEQUENCE</scope>
    <source>
        <strain evidence="9">SY8</strain>
    </source>
</reference>
<evidence type="ECO:0000256" key="7">
    <source>
        <dbReference type="SAM" id="SignalP"/>
    </source>
</evidence>
<sequence>MRTIKLLVSLGLASTSLACLAAPDAAVNAILSKNNCLACHAVDRKVVGPSYKDVGAKFKDDPNAVTLLVGKIKNGSAGTWGPVPMPPNPGISPDEAKQVVNWILSGAPG</sequence>
<keyword evidence="4" id="KW-0249">Electron transport</keyword>
<reference evidence="9" key="1">
    <citation type="journal article" date="2009" name="Appl. Microbiol. Biotechnol.">
        <title>Novel gene clusters involved in arsenite oxidation and resistance in two arsenite oxidizers: Achromobacter sp. SY8 and Pseudomonas sp. TS44.</title>
        <authorList>
            <person name="Cai L."/>
            <person name="Rensing C."/>
            <person name="Li X."/>
            <person name="Wang G."/>
        </authorList>
    </citation>
    <scope>NUCLEOTIDE SEQUENCE</scope>
    <source>
        <strain evidence="9">SY8</strain>
    </source>
</reference>
<dbReference type="InterPro" id="IPR009056">
    <property type="entry name" value="Cyt_c-like_dom"/>
</dbReference>
<feature type="binding site" description="covalent" evidence="6">
    <location>
        <position position="36"/>
    </location>
    <ligand>
        <name>heme c</name>
        <dbReference type="ChEBI" id="CHEBI:61717"/>
    </ligand>
</feature>
<evidence type="ECO:0000256" key="2">
    <source>
        <dbReference type="ARBA" id="ARBA00022617"/>
    </source>
</evidence>
<keyword evidence="7" id="KW-0732">Signal</keyword>
<protein>
    <submittedName>
        <fullName evidence="9">Cytochrome c</fullName>
    </submittedName>
</protein>
<feature type="domain" description="Cytochrome c" evidence="8">
    <location>
        <begin position="23"/>
        <end position="107"/>
    </location>
</feature>
<dbReference type="PROSITE" id="PS51007">
    <property type="entry name" value="CYTC"/>
    <property type="match status" value="1"/>
</dbReference>